<protein>
    <submittedName>
        <fullName evidence="4">Ankyrin repeat domain-containing protein</fullName>
    </submittedName>
</protein>
<dbReference type="InterPro" id="IPR050776">
    <property type="entry name" value="Ank_Repeat/CDKN_Inhibitor"/>
</dbReference>
<keyword evidence="1" id="KW-0677">Repeat</keyword>
<dbReference type="InterPro" id="IPR002110">
    <property type="entry name" value="Ankyrin_rpt"/>
</dbReference>
<dbReference type="PANTHER" id="PTHR24201">
    <property type="entry name" value="ANK_REP_REGION DOMAIN-CONTAINING PROTEIN"/>
    <property type="match status" value="1"/>
</dbReference>
<keyword evidence="2 3" id="KW-0040">ANK repeat</keyword>
<dbReference type="Gene3D" id="1.25.40.20">
    <property type="entry name" value="Ankyrin repeat-containing domain"/>
    <property type="match status" value="1"/>
</dbReference>
<keyword evidence="5" id="KW-1185">Reference proteome</keyword>
<dbReference type="PROSITE" id="PS50088">
    <property type="entry name" value="ANK_REPEAT"/>
    <property type="match status" value="1"/>
</dbReference>
<dbReference type="Pfam" id="PF12796">
    <property type="entry name" value="Ank_2"/>
    <property type="match status" value="1"/>
</dbReference>
<evidence type="ECO:0000313" key="5">
    <source>
        <dbReference type="Proteomes" id="UP000609530"/>
    </source>
</evidence>
<dbReference type="RefSeq" id="WP_186678495.1">
    <property type="nucleotide sequence ID" value="NZ_JABWRZ020000001.1"/>
</dbReference>
<accession>A0ABS6QDC8</accession>
<dbReference type="PROSITE" id="PS50297">
    <property type="entry name" value="ANK_REP_REGION"/>
    <property type="match status" value="1"/>
</dbReference>
<dbReference type="PANTHER" id="PTHR24201:SF16">
    <property type="entry name" value="ANKYRIN-1-LIKE-RELATED"/>
    <property type="match status" value="1"/>
</dbReference>
<dbReference type="SMART" id="SM00248">
    <property type="entry name" value="ANK"/>
    <property type="match status" value="2"/>
</dbReference>
<dbReference type="Proteomes" id="UP000609530">
    <property type="component" value="Unassembled WGS sequence"/>
</dbReference>
<dbReference type="SUPFAM" id="SSF48403">
    <property type="entry name" value="Ankyrin repeat"/>
    <property type="match status" value="1"/>
</dbReference>
<reference evidence="4 5" key="1">
    <citation type="journal article" date="2020" name="Microorganisms">
        <title>Reliable Identification of Environmental Pseudomonas Isolates Using the rpoD Gene.</title>
        <authorList>
            <consortium name="The Broad Institute Genome Sequencing Platform"/>
            <person name="Girard L."/>
            <person name="Lood C."/>
            <person name="Rokni-Zadeh H."/>
            <person name="van Noort V."/>
            <person name="Lavigne R."/>
            <person name="De Mot R."/>
        </authorList>
    </citation>
    <scope>NUCLEOTIDE SEQUENCE [LARGE SCALE GENOMIC DNA]</scope>
    <source>
        <strain evidence="4 5">RD9SR1</strain>
    </source>
</reference>
<evidence type="ECO:0000313" key="4">
    <source>
        <dbReference type="EMBL" id="MBV4492218.1"/>
    </source>
</evidence>
<comment type="caution">
    <text evidence="4">The sequence shown here is derived from an EMBL/GenBank/DDBJ whole genome shotgun (WGS) entry which is preliminary data.</text>
</comment>
<gene>
    <name evidence="4" type="ORF">HU760_016640</name>
</gene>
<name>A0ABS6QDC8_9PSED</name>
<evidence type="ECO:0000256" key="1">
    <source>
        <dbReference type="ARBA" id="ARBA00022737"/>
    </source>
</evidence>
<sequence>MATYFSAECIMASVFVIRIPGWRTFVFTIPENWNSYHLNHWFRRTIRSRLFQEIELGNHQAALQLAQPWRLRYLRGEWGESAVRCAIGYNQSALAVELVRRGGMYAEDGTLALAAMNGDLTVVEALLSAGKHPDEPFKDPLYHGMTPLMWAASRHHPEIMERLLQAGADIDAVDRHGRSAARHVTTLGGTSLEALKVLLRHKPEILWTEMWSGIDVLNAVRRYRDNRDPDALQFMTRKFPELDMDQYLDS</sequence>
<dbReference type="InterPro" id="IPR036770">
    <property type="entry name" value="Ankyrin_rpt-contain_sf"/>
</dbReference>
<feature type="repeat" description="ANK" evidence="3">
    <location>
        <begin position="143"/>
        <end position="175"/>
    </location>
</feature>
<proteinExistence type="predicted"/>
<evidence type="ECO:0000256" key="2">
    <source>
        <dbReference type="ARBA" id="ARBA00023043"/>
    </source>
</evidence>
<dbReference type="EMBL" id="JABWRZ020000001">
    <property type="protein sequence ID" value="MBV4492218.1"/>
    <property type="molecule type" value="Genomic_DNA"/>
</dbReference>
<evidence type="ECO:0000256" key="3">
    <source>
        <dbReference type="PROSITE-ProRule" id="PRU00023"/>
    </source>
</evidence>
<organism evidence="4 5">
    <name type="scientific">Pseudomonas oryzicola</name>
    <dbReference type="NCBI Taxonomy" id="485876"/>
    <lineage>
        <taxon>Bacteria</taxon>
        <taxon>Pseudomonadati</taxon>
        <taxon>Pseudomonadota</taxon>
        <taxon>Gammaproteobacteria</taxon>
        <taxon>Pseudomonadales</taxon>
        <taxon>Pseudomonadaceae</taxon>
        <taxon>Pseudomonas</taxon>
    </lineage>
</organism>